<dbReference type="PROSITE" id="PS00737">
    <property type="entry name" value="THIOLASE_2"/>
    <property type="match status" value="1"/>
</dbReference>
<accession>A0A6N8S7R1</accession>
<evidence type="ECO:0000256" key="2">
    <source>
        <dbReference type="ARBA" id="ARBA00022679"/>
    </source>
</evidence>
<dbReference type="Pfam" id="PF00108">
    <property type="entry name" value="Thiolase_N"/>
    <property type="match status" value="1"/>
</dbReference>
<dbReference type="EC" id="2.3.1.9" evidence="8"/>
<evidence type="ECO:0000256" key="3">
    <source>
        <dbReference type="ARBA" id="ARBA00023315"/>
    </source>
</evidence>
<dbReference type="InterPro" id="IPR020610">
    <property type="entry name" value="Thiolase_AS"/>
</dbReference>
<keyword evidence="2 5" id="KW-0808">Transferase</keyword>
<dbReference type="Gene3D" id="3.40.47.10">
    <property type="match status" value="2"/>
</dbReference>
<dbReference type="Proteomes" id="UP000435802">
    <property type="component" value="Unassembled WGS sequence"/>
</dbReference>
<evidence type="ECO:0000313" key="8">
    <source>
        <dbReference type="EMBL" id="MXN44701.1"/>
    </source>
</evidence>
<protein>
    <submittedName>
        <fullName evidence="8">Acetyl-CoA C-acetyltransferase</fullName>
        <ecNumber evidence="8">2.3.1.9</ecNumber>
    </submittedName>
</protein>
<comment type="similarity">
    <text evidence="1 5">Belongs to the thiolase-like superfamily. Thiolase family.</text>
</comment>
<keyword evidence="9" id="KW-1185">Reference proteome</keyword>
<dbReference type="PIRSF" id="PIRSF000429">
    <property type="entry name" value="Ac-CoA_Ac_transf"/>
    <property type="match status" value="1"/>
</dbReference>
<dbReference type="InterPro" id="IPR020617">
    <property type="entry name" value="Thiolase_C"/>
</dbReference>
<dbReference type="GO" id="GO:0003985">
    <property type="term" value="F:acetyl-CoA C-acetyltransferase activity"/>
    <property type="evidence" value="ECO:0007669"/>
    <property type="project" value="UniProtKB-EC"/>
</dbReference>
<dbReference type="PANTHER" id="PTHR43365:SF1">
    <property type="entry name" value="ACETYL-COA C-ACYLTRANSFERASE"/>
    <property type="match status" value="1"/>
</dbReference>
<evidence type="ECO:0000259" key="6">
    <source>
        <dbReference type="Pfam" id="PF00108"/>
    </source>
</evidence>
<dbReference type="Pfam" id="PF02803">
    <property type="entry name" value="Thiolase_C"/>
    <property type="match status" value="1"/>
</dbReference>
<keyword evidence="3 5" id="KW-0012">Acyltransferase</keyword>
<dbReference type="InterPro" id="IPR002155">
    <property type="entry name" value="Thiolase"/>
</dbReference>
<dbReference type="PROSITE" id="PS00099">
    <property type="entry name" value="THIOLASE_3"/>
    <property type="match status" value="1"/>
</dbReference>
<dbReference type="InterPro" id="IPR020615">
    <property type="entry name" value="Thiolase_acyl_enz_int_AS"/>
</dbReference>
<sequence length="402" mass="42282">MTDVFIYDHVRTPRGRGKKDGSLHEVPSVRLAAKVLEAVRDRNGLDTTKVDDIVMGCVDPVMDAGSVIPKAAAFEAGYSTKAPGIQLSRFCASGLDAVNLGAAKIAQGADDIVIAGGVESMSRVGLGMSGGSWFMDPSVNFPAYFMPQGVSADLIATKYGFSRDDVDAYAVESQKRAAHAWEKGYFKNAVVPVKDINGLTILAHDEHMRPGTDMQALASLNPSFQMPGEMGGFEAVAIQAHPEIEGINYVHHAGNSSGIVDGAAAVLLGSKEGGNILGKTARGRIKAFANIGSDPALMLTGPVDVTEKLLARAGMQLSDIDLFELNEAFAAVVLRYMQAFDIPHDKINVNGGAIAMGHPLGATGAMILGTVLDELERRDLNTAVVTLCIGAGMGTATIIERV</sequence>
<feature type="active site" description="Acyl-thioester intermediate" evidence="4">
    <location>
        <position position="91"/>
    </location>
</feature>
<evidence type="ECO:0000256" key="5">
    <source>
        <dbReference type="RuleBase" id="RU003557"/>
    </source>
</evidence>
<evidence type="ECO:0000313" key="9">
    <source>
        <dbReference type="Proteomes" id="UP000435802"/>
    </source>
</evidence>
<evidence type="ECO:0000256" key="1">
    <source>
        <dbReference type="ARBA" id="ARBA00010982"/>
    </source>
</evidence>
<feature type="domain" description="Thiolase N-terminal" evidence="6">
    <location>
        <begin position="4"/>
        <end position="229"/>
    </location>
</feature>
<dbReference type="InterPro" id="IPR020616">
    <property type="entry name" value="Thiolase_N"/>
</dbReference>
<gene>
    <name evidence="8" type="ORF">GR138_05835</name>
</gene>
<dbReference type="AlphaFoldDB" id="A0A6N8S7R1"/>
<dbReference type="NCBIfam" id="NF006090">
    <property type="entry name" value="PRK08242.1"/>
    <property type="match status" value="1"/>
</dbReference>
<comment type="caution">
    <text evidence="8">The sequence shown here is derived from an EMBL/GenBank/DDBJ whole genome shotgun (WGS) entry which is preliminary data.</text>
</comment>
<feature type="domain" description="Thiolase C-terminal" evidence="7">
    <location>
        <begin position="281"/>
        <end position="401"/>
    </location>
</feature>
<reference evidence="8 9" key="1">
    <citation type="submission" date="2019-12" db="EMBL/GenBank/DDBJ databases">
        <title>Shinella kummerowiae sp. nov., a symbiotic bacterium isolated from root nodules of the herbal legume Kummerowia stipulacea.</title>
        <authorList>
            <person name="Gao J."/>
        </authorList>
    </citation>
    <scope>NUCLEOTIDE SEQUENCE [LARGE SCALE GENOMIC DNA]</scope>
    <source>
        <strain evidence="8 9">CCBAU 25048</strain>
    </source>
</reference>
<feature type="active site" description="Proton acceptor" evidence="4">
    <location>
        <position position="388"/>
    </location>
</feature>
<dbReference type="RefSeq" id="WP_160857676.1">
    <property type="nucleotide sequence ID" value="NZ_WUMK01000002.1"/>
</dbReference>
<proteinExistence type="inferred from homology"/>
<dbReference type="InterPro" id="IPR020613">
    <property type="entry name" value="Thiolase_CS"/>
</dbReference>
<name>A0A6N8S7R1_9HYPH</name>
<dbReference type="NCBIfam" id="TIGR01930">
    <property type="entry name" value="AcCoA-C-Actrans"/>
    <property type="match status" value="1"/>
</dbReference>
<dbReference type="EMBL" id="WUMK01000002">
    <property type="protein sequence ID" value="MXN44701.1"/>
    <property type="molecule type" value="Genomic_DNA"/>
</dbReference>
<organism evidence="8 9">
    <name type="scientific">Shinella kummerowiae</name>
    <dbReference type="NCBI Taxonomy" id="417745"/>
    <lineage>
        <taxon>Bacteria</taxon>
        <taxon>Pseudomonadati</taxon>
        <taxon>Pseudomonadota</taxon>
        <taxon>Alphaproteobacteria</taxon>
        <taxon>Hyphomicrobiales</taxon>
        <taxon>Rhizobiaceae</taxon>
        <taxon>Shinella</taxon>
    </lineage>
</organism>
<feature type="active site" description="Proton acceptor" evidence="4">
    <location>
        <position position="358"/>
    </location>
</feature>
<evidence type="ECO:0000256" key="4">
    <source>
        <dbReference type="PIRSR" id="PIRSR000429-1"/>
    </source>
</evidence>
<dbReference type="OrthoDB" id="9764638at2"/>
<dbReference type="SUPFAM" id="SSF53901">
    <property type="entry name" value="Thiolase-like"/>
    <property type="match status" value="2"/>
</dbReference>
<dbReference type="CDD" id="cd00751">
    <property type="entry name" value="thiolase"/>
    <property type="match status" value="1"/>
</dbReference>
<dbReference type="PROSITE" id="PS00098">
    <property type="entry name" value="THIOLASE_1"/>
    <property type="match status" value="1"/>
</dbReference>
<dbReference type="InterPro" id="IPR016039">
    <property type="entry name" value="Thiolase-like"/>
</dbReference>
<dbReference type="PANTHER" id="PTHR43365">
    <property type="entry name" value="BLR7806 PROTEIN"/>
    <property type="match status" value="1"/>
</dbReference>
<evidence type="ECO:0000259" key="7">
    <source>
        <dbReference type="Pfam" id="PF02803"/>
    </source>
</evidence>